<dbReference type="GO" id="GO:0016811">
    <property type="term" value="F:hydrolase activity, acting on carbon-nitrogen (but not peptide) bonds, in linear amides"/>
    <property type="evidence" value="ECO:0007669"/>
    <property type="project" value="InterPro"/>
</dbReference>
<dbReference type="OrthoDB" id="9766983at2"/>
<dbReference type="Pfam" id="PF07969">
    <property type="entry name" value="Amidohydro_3"/>
    <property type="match status" value="1"/>
</dbReference>
<evidence type="ECO:0000313" key="3">
    <source>
        <dbReference type="Proteomes" id="UP000198953"/>
    </source>
</evidence>
<dbReference type="PANTHER" id="PTHR11647">
    <property type="entry name" value="HYDRANTOINASE/DIHYDROPYRIMIDINASE FAMILY MEMBER"/>
    <property type="match status" value="1"/>
</dbReference>
<dbReference type="Gene3D" id="3.20.20.140">
    <property type="entry name" value="Metal-dependent hydrolases"/>
    <property type="match status" value="1"/>
</dbReference>
<dbReference type="Gene3D" id="2.30.40.10">
    <property type="entry name" value="Urease, subunit C, domain 1"/>
    <property type="match status" value="1"/>
</dbReference>
<proteinExistence type="predicted"/>
<dbReference type="InterPro" id="IPR013108">
    <property type="entry name" value="Amidohydro_3"/>
</dbReference>
<sequence length="490" mass="52231">MTTYDLVLARGRVIDPETGLDAVRDVGVNGGVIQAVSDQSLDGVTTVDATGLVVSPGFIDLHSHSLDVAGHRLQALDGVTTVLELEAGAYPVAAAYRSAETEGRPLNYGFATSWAVARMAVLLGLDTNGDLRTDFLANIGREEWQRAAPRHTVDRIVGMLERDLGDGALGIGILVGYAPRVDPSEYLAVAALAARAGLPTYTHARELVEMDPTTPVDGAEEIVRAAAETGAHMHYCHVNSTSIRHVDRVLALVEKVRAEGSRVTTEAYPYGAGMTGVGAAFLAPELLHRRGLTPHSIGLLGAEGRIPDAETLRRVRESAPGSAAFVHLLDEDDPAQFDFIQRALTFTDAAVATDAIPLLWRSGAPDPLSWPLGPDAVTHPRTAGTYGRTLRRLVRENGVLSLPEAVRRCTLIPADVVGSGVPAMRRKGRVQAGCDADLTVFDPETVSDRATYTETVRHSSGFVHVLVGGQFVVRDEHLLPTALPGRAVRA</sequence>
<feature type="domain" description="Amidohydrolase 3" evidence="1">
    <location>
        <begin position="46"/>
        <end position="473"/>
    </location>
</feature>
<keyword evidence="3" id="KW-1185">Reference proteome</keyword>
<protein>
    <submittedName>
        <fullName evidence="2">N-acyl-D-aspartate/D-glutamate deacylase</fullName>
    </submittedName>
</protein>
<dbReference type="InterPro" id="IPR011059">
    <property type="entry name" value="Metal-dep_hydrolase_composite"/>
</dbReference>
<dbReference type="AlphaFoldDB" id="A0A1H7YC34"/>
<name>A0A1H7YC34_9ACTN</name>
<dbReference type="EMBL" id="FOBF01000013">
    <property type="protein sequence ID" value="SEM43424.1"/>
    <property type="molecule type" value="Genomic_DNA"/>
</dbReference>
<dbReference type="RefSeq" id="WP_091103271.1">
    <property type="nucleotide sequence ID" value="NZ_FOBF01000013.1"/>
</dbReference>
<dbReference type="PANTHER" id="PTHR11647:SF1">
    <property type="entry name" value="COLLAPSIN RESPONSE MEDIATOR PROTEIN"/>
    <property type="match status" value="1"/>
</dbReference>
<dbReference type="SUPFAM" id="SSF51338">
    <property type="entry name" value="Composite domain of metallo-dependent hydrolases"/>
    <property type="match status" value="1"/>
</dbReference>
<gene>
    <name evidence="2" type="ORF">SAMN05660976_05136</name>
</gene>
<organism evidence="2 3">
    <name type="scientific">Nonomuraea pusilla</name>
    <dbReference type="NCBI Taxonomy" id="46177"/>
    <lineage>
        <taxon>Bacteria</taxon>
        <taxon>Bacillati</taxon>
        <taxon>Actinomycetota</taxon>
        <taxon>Actinomycetes</taxon>
        <taxon>Streptosporangiales</taxon>
        <taxon>Streptosporangiaceae</taxon>
        <taxon>Nonomuraea</taxon>
    </lineage>
</organism>
<evidence type="ECO:0000259" key="1">
    <source>
        <dbReference type="Pfam" id="PF07969"/>
    </source>
</evidence>
<dbReference type="InterPro" id="IPR050378">
    <property type="entry name" value="Metallo-dep_Hydrolases_sf"/>
</dbReference>
<dbReference type="NCBIfam" id="NF006560">
    <property type="entry name" value="PRK09061.1"/>
    <property type="match status" value="1"/>
</dbReference>
<dbReference type="InterPro" id="IPR032466">
    <property type="entry name" value="Metal_Hydrolase"/>
</dbReference>
<evidence type="ECO:0000313" key="2">
    <source>
        <dbReference type="EMBL" id="SEM43424.1"/>
    </source>
</evidence>
<dbReference type="Proteomes" id="UP000198953">
    <property type="component" value="Unassembled WGS sequence"/>
</dbReference>
<dbReference type="SUPFAM" id="SSF51556">
    <property type="entry name" value="Metallo-dependent hydrolases"/>
    <property type="match status" value="1"/>
</dbReference>
<dbReference type="Gene3D" id="3.30.1490.130">
    <property type="entry name" value="D-aminoacylase. Domain 3"/>
    <property type="match status" value="1"/>
</dbReference>
<dbReference type="STRING" id="46177.SAMN05660976_05136"/>
<dbReference type="InterPro" id="IPR023100">
    <property type="entry name" value="D-aminoacylase_insert_dom_sf"/>
</dbReference>
<reference evidence="2 3" key="1">
    <citation type="submission" date="2016-10" db="EMBL/GenBank/DDBJ databases">
        <authorList>
            <person name="de Groot N.N."/>
        </authorList>
    </citation>
    <scope>NUCLEOTIDE SEQUENCE [LARGE SCALE GENOMIC DNA]</scope>
    <source>
        <strain evidence="2 3">DSM 43357</strain>
    </source>
</reference>
<accession>A0A1H7YC34</accession>